<dbReference type="GO" id="GO:0032049">
    <property type="term" value="P:cardiolipin biosynthetic process"/>
    <property type="evidence" value="ECO:0007669"/>
    <property type="project" value="UniProtKB-ARBA"/>
</dbReference>
<feature type="domain" description="PLD phosphodiesterase" evidence="1">
    <location>
        <begin position="174"/>
        <end position="201"/>
    </location>
</feature>
<dbReference type="EMBL" id="JAGPXD010000006">
    <property type="protein sequence ID" value="KAH7349251.1"/>
    <property type="molecule type" value="Genomic_DNA"/>
</dbReference>
<dbReference type="Gene3D" id="3.30.870.10">
    <property type="entry name" value="Endonuclease Chain A"/>
    <property type="match status" value="2"/>
</dbReference>
<dbReference type="SUPFAM" id="SSF56024">
    <property type="entry name" value="Phospholipase D/nuclease"/>
    <property type="match status" value="2"/>
</dbReference>
<evidence type="ECO:0000313" key="3">
    <source>
        <dbReference type="Proteomes" id="UP000813385"/>
    </source>
</evidence>
<dbReference type="OrthoDB" id="2958217at2759"/>
<comment type="caution">
    <text evidence="2">The sequence shown here is derived from an EMBL/GenBank/DDBJ whole genome shotgun (WGS) entry which is preliminary data.</text>
</comment>
<dbReference type="InterPro" id="IPR001736">
    <property type="entry name" value="PLipase_D/transphosphatidylase"/>
</dbReference>
<gene>
    <name evidence="2" type="ORF">B0T11DRAFT_129058</name>
</gene>
<accession>A0A8K0X047</accession>
<dbReference type="GO" id="GO:0030572">
    <property type="term" value="F:phosphatidyltransferase activity"/>
    <property type="evidence" value="ECO:0007669"/>
    <property type="project" value="UniProtKB-ARBA"/>
</dbReference>
<evidence type="ECO:0000259" key="1">
    <source>
        <dbReference type="PROSITE" id="PS50035"/>
    </source>
</evidence>
<name>A0A8K0X047_9PEZI</name>
<dbReference type="Pfam" id="PF13091">
    <property type="entry name" value="PLDc_2"/>
    <property type="match status" value="1"/>
</dbReference>
<evidence type="ECO:0000313" key="2">
    <source>
        <dbReference type="EMBL" id="KAH7349251.1"/>
    </source>
</evidence>
<organism evidence="2 3">
    <name type="scientific">Plectosphaerella cucumerina</name>
    <dbReference type="NCBI Taxonomy" id="40658"/>
    <lineage>
        <taxon>Eukaryota</taxon>
        <taxon>Fungi</taxon>
        <taxon>Dikarya</taxon>
        <taxon>Ascomycota</taxon>
        <taxon>Pezizomycotina</taxon>
        <taxon>Sordariomycetes</taxon>
        <taxon>Hypocreomycetidae</taxon>
        <taxon>Glomerellales</taxon>
        <taxon>Plectosphaerellaceae</taxon>
        <taxon>Plectosphaerella</taxon>
    </lineage>
</organism>
<dbReference type="AlphaFoldDB" id="A0A8K0X047"/>
<dbReference type="Proteomes" id="UP000813385">
    <property type="component" value="Unassembled WGS sequence"/>
</dbReference>
<reference evidence="2" key="1">
    <citation type="journal article" date="2021" name="Nat. Commun.">
        <title>Genetic determinants of endophytism in the Arabidopsis root mycobiome.</title>
        <authorList>
            <person name="Mesny F."/>
            <person name="Miyauchi S."/>
            <person name="Thiergart T."/>
            <person name="Pickel B."/>
            <person name="Atanasova L."/>
            <person name="Karlsson M."/>
            <person name="Huettel B."/>
            <person name="Barry K.W."/>
            <person name="Haridas S."/>
            <person name="Chen C."/>
            <person name="Bauer D."/>
            <person name="Andreopoulos W."/>
            <person name="Pangilinan J."/>
            <person name="LaButti K."/>
            <person name="Riley R."/>
            <person name="Lipzen A."/>
            <person name="Clum A."/>
            <person name="Drula E."/>
            <person name="Henrissat B."/>
            <person name="Kohler A."/>
            <person name="Grigoriev I.V."/>
            <person name="Martin F.M."/>
            <person name="Hacquard S."/>
        </authorList>
    </citation>
    <scope>NUCLEOTIDE SEQUENCE</scope>
    <source>
        <strain evidence="2">MPI-CAGE-AT-0016</strain>
    </source>
</reference>
<protein>
    <recommendedName>
        <fullName evidence="1">PLD phosphodiesterase domain-containing protein</fullName>
    </recommendedName>
</protein>
<sequence>MSTTAIPRSFLDPWTQRLKDSRSEQLNDFPSYHVSDPETLVTSASLASLTVGNGAYIYRDTLVPAILDARHEVTLVTCFWAESDTLSSVQAALAELASRRRREIEAALDPEAVPPLRIRIGFSSRSFFQKIFHPWTRDGYVYPCSAWSKLGLPDQKVLAAARMDLQVKTLFFLPFSVMHPKFVIVDRERAFMPSCNVSWETWFEGCVEFTGPAVAQLVRFYASTWGRGEGQDWDEPQQHGDRQLAAPVSTVQHSALPTTTNSSCRKIDIDLPSTPAILLPSSHHANPAFRYLPFFGRKSPPPTPLNTALLTLFETAQARIDIITPNLTCSAVVNALLGALSRGVDVRIRTSFNMMLFEQIVTGLTTTEQTLKGLIKRYEQLVARFRAKALSDAETQDLRPGLLHILYYQGHNAEDDRDEPVLSHMKMTLVDRSFLLLGSGNLDRASWYTSQELGVLFCTPYFEATPWDEVWESRSCTRYRPKQADAGSIAESERRLGPLRC</sequence>
<keyword evidence="3" id="KW-1185">Reference proteome</keyword>
<feature type="domain" description="PLD phosphodiesterase" evidence="1">
    <location>
        <begin position="419"/>
        <end position="446"/>
    </location>
</feature>
<dbReference type="CDD" id="cd00138">
    <property type="entry name" value="PLDc_SF"/>
    <property type="match status" value="1"/>
</dbReference>
<dbReference type="InterPro" id="IPR025202">
    <property type="entry name" value="PLD-like_dom"/>
</dbReference>
<proteinExistence type="predicted"/>
<dbReference type="PROSITE" id="PS50035">
    <property type="entry name" value="PLD"/>
    <property type="match status" value="2"/>
</dbReference>
<dbReference type="PANTHER" id="PTHR21248">
    <property type="entry name" value="CARDIOLIPIN SYNTHASE"/>
    <property type="match status" value="1"/>
</dbReference>
<dbReference type="PANTHER" id="PTHR21248:SF11">
    <property type="entry name" value="PLD PHOSPHODIESTERASE DOMAIN-CONTAINING PROTEIN"/>
    <property type="match status" value="1"/>
</dbReference>